<evidence type="ECO:0000256" key="3">
    <source>
        <dbReference type="ARBA" id="ARBA00023082"/>
    </source>
</evidence>
<accession>A0A1Y0IHT7</accession>
<dbReference type="PANTHER" id="PTHR43133">
    <property type="entry name" value="RNA POLYMERASE ECF-TYPE SIGMA FACTO"/>
    <property type="match status" value="1"/>
</dbReference>
<evidence type="ECO:0000259" key="6">
    <source>
        <dbReference type="Pfam" id="PF04542"/>
    </source>
</evidence>
<evidence type="ECO:0008006" key="10">
    <source>
        <dbReference type="Google" id="ProtNLM"/>
    </source>
</evidence>
<keyword evidence="2" id="KW-0805">Transcription regulation</keyword>
<dbReference type="CDD" id="cd06171">
    <property type="entry name" value="Sigma70_r4"/>
    <property type="match status" value="1"/>
</dbReference>
<dbReference type="GO" id="GO:0003677">
    <property type="term" value="F:DNA binding"/>
    <property type="evidence" value="ECO:0007669"/>
    <property type="project" value="UniProtKB-KW"/>
</dbReference>
<evidence type="ECO:0000256" key="2">
    <source>
        <dbReference type="ARBA" id="ARBA00023015"/>
    </source>
</evidence>
<dbReference type="Pfam" id="PF08281">
    <property type="entry name" value="Sigma70_r4_2"/>
    <property type="match status" value="1"/>
</dbReference>
<dbReference type="InterPro" id="IPR014284">
    <property type="entry name" value="RNA_pol_sigma-70_dom"/>
</dbReference>
<reference evidence="9" key="1">
    <citation type="submission" date="2017-05" db="EMBL/GenBank/DDBJ databases">
        <authorList>
            <person name="Sung H."/>
        </authorList>
    </citation>
    <scope>NUCLEOTIDE SEQUENCE [LARGE SCALE GENOMIC DNA]</scope>
    <source>
        <strain evidence="9">AR23208</strain>
    </source>
</reference>
<dbReference type="RefSeq" id="WP_087455395.1">
    <property type="nucleotide sequence ID" value="NZ_CP021434.1"/>
</dbReference>
<feature type="domain" description="RNA polymerase sigma factor 70 region 4 type 2" evidence="7">
    <location>
        <begin position="110"/>
        <end position="161"/>
    </location>
</feature>
<dbReference type="KEGG" id="tum:CBW65_02200"/>
<organism evidence="8 9">
    <name type="scientific">Tumebacillus avium</name>
    <dbReference type="NCBI Taxonomy" id="1903704"/>
    <lineage>
        <taxon>Bacteria</taxon>
        <taxon>Bacillati</taxon>
        <taxon>Bacillota</taxon>
        <taxon>Bacilli</taxon>
        <taxon>Bacillales</taxon>
        <taxon>Alicyclobacillaceae</taxon>
        <taxon>Tumebacillus</taxon>
    </lineage>
</organism>
<keyword evidence="4" id="KW-0238">DNA-binding</keyword>
<dbReference type="InterPro" id="IPR013249">
    <property type="entry name" value="RNA_pol_sigma70_r4_t2"/>
</dbReference>
<dbReference type="OrthoDB" id="2381110at2"/>
<evidence type="ECO:0000313" key="9">
    <source>
        <dbReference type="Proteomes" id="UP000195437"/>
    </source>
</evidence>
<evidence type="ECO:0000256" key="1">
    <source>
        <dbReference type="ARBA" id="ARBA00010641"/>
    </source>
</evidence>
<dbReference type="GO" id="GO:0016987">
    <property type="term" value="F:sigma factor activity"/>
    <property type="evidence" value="ECO:0007669"/>
    <property type="project" value="UniProtKB-KW"/>
</dbReference>
<evidence type="ECO:0000259" key="7">
    <source>
        <dbReference type="Pfam" id="PF08281"/>
    </source>
</evidence>
<dbReference type="InterPro" id="IPR013325">
    <property type="entry name" value="RNA_pol_sigma_r2"/>
</dbReference>
<dbReference type="InterPro" id="IPR039425">
    <property type="entry name" value="RNA_pol_sigma-70-like"/>
</dbReference>
<dbReference type="Gene3D" id="1.10.10.10">
    <property type="entry name" value="Winged helix-like DNA-binding domain superfamily/Winged helix DNA-binding domain"/>
    <property type="match status" value="1"/>
</dbReference>
<dbReference type="NCBIfam" id="TIGR02937">
    <property type="entry name" value="sigma70-ECF"/>
    <property type="match status" value="1"/>
</dbReference>
<dbReference type="InterPro" id="IPR013324">
    <property type="entry name" value="RNA_pol_sigma_r3/r4-like"/>
</dbReference>
<evidence type="ECO:0000313" key="8">
    <source>
        <dbReference type="EMBL" id="ARU60007.1"/>
    </source>
</evidence>
<keyword evidence="5" id="KW-0804">Transcription</keyword>
<dbReference type="AlphaFoldDB" id="A0A1Y0IHT7"/>
<dbReference type="InterPro" id="IPR007627">
    <property type="entry name" value="RNA_pol_sigma70_r2"/>
</dbReference>
<proteinExistence type="inferred from homology"/>
<dbReference type="EMBL" id="CP021434">
    <property type="protein sequence ID" value="ARU60007.1"/>
    <property type="molecule type" value="Genomic_DNA"/>
</dbReference>
<evidence type="ECO:0000256" key="5">
    <source>
        <dbReference type="ARBA" id="ARBA00023163"/>
    </source>
</evidence>
<comment type="similarity">
    <text evidence="1">Belongs to the sigma-70 factor family. ECF subfamily.</text>
</comment>
<dbReference type="GO" id="GO:0006352">
    <property type="term" value="P:DNA-templated transcription initiation"/>
    <property type="evidence" value="ECO:0007669"/>
    <property type="project" value="InterPro"/>
</dbReference>
<dbReference type="Pfam" id="PF04542">
    <property type="entry name" value="Sigma70_r2"/>
    <property type="match status" value="1"/>
</dbReference>
<gene>
    <name evidence="8" type="ORF">CBW65_02200</name>
</gene>
<dbReference type="InterPro" id="IPR036388">
    <property type="entry name" value="WH-like_DNA-bd_sf"/>
</dbReference>
<dbReference type="SUPFAM" id="SSF88659">
    <property type="entry name" value="Sigma3 and sigma4 domains of RNA polymerase sigma factors"/>
    <property type="match status" value="1"/>
</dbReference>
<keyword evidence="9" id="KW-1185">Reference proteome</keyword>
<evidence type="ECO:0000256" key="4">
    <source>
        <dbReference type="ARBA" id="ARBA00023125"/>
    </source>
</evidence>
<dbReference type="Proteomes" id="UP000195437">
    <property type="component" value="Chromosome"/>
</dbReference>
<keyword evidence="3" id="KW-0731">Sigma factor</keyword>
<dbReference type="Gene3D" id="1.10.1740.10">
    <property type="match status" value="1"/>
</dbReference>
<feature type="domain" description="RNA polymerase sigma-70 region 2" evidence="6">
    <location>
        <begin position="12"/>
        <end position="76"/>
    </location>
</feature>
<sequence>MKGETERIFRDLYNEHYGDVYRFVMQSVKKQEEVEDLVQDIFIQAYRNFEKFRGECGYKTWLFAIAHNQLNSMWRKFFRRKQIAEQYEQDLAAEAYAMDDEWEKRILTADLHASLAQLSDAYREVMVLRYIHDFSVADAAIIMNTKESRVRVLTHRAIIKLREIWERGGEKACKIESDYLKA</sequence>
<dbReference type="PANTHER" id="PTHR43133:SF8">
    <property type="entry name" value="RNA POLYMERASE SIGMA FACTOR HI_1459-RELATED"/>
    <property type="match status" value="1"/>
</dbReference>
<name>A0A1Y0IHT7_9BACL</name>
<dbReference type="SUPFAM" id="SSF88946">
    <property type="entry name" value="Sigma2 domain of RNA polymerase sigma factors"/>
    <property type="match status" value="1"/>
</dbReference>
<protein>
    <recommendedName>
        <fullName evidence="10">RNA polymerase subunit sigma</fullName>
    </recommendedName>
</protein>